<evidence type="ECO:0000313" key="3">
    <source>
        <dbReference type="Proteomes" id="UP000836404"/>
    </source>
</evidence>
<feature type="compositionally biased region" description="Polar residues" evidence="1">
    <location>
        <begin position="20"/>
        <end position="34"/>
    </location>
</feature>
<organism evidence="2 3">
    <name type="scientific">Tilletia laevis</name>
    <dbReference type="NCBI Taxonomy" id="157183"/>
    <lineage>
        <taxon>Eukaryota</taxon>
        <taxon>Fungi</taxon>
        <taxon>Dikarya</taxon>
        <taxon>Basidiomycota</taxon>
        <taxon>Ustilaginomycotina</taxon>
        <taxon>Exobasidiomycetes</taxon>
        <taxon>Tilletiales</taxon>
        <taxon>Tilletiaceae</taxon>
        <taxon>Tilletia</taxon>
    </lineage>
</organism>
<feature type="region of interest" description="Disordered" evidence="1">
    <location>
        <begin position="441"/>
        <end position="607"/>
    </location>
</feature>
<proteinExistence type="predicted"/>
<feature type="compositionally biased region" description="Gly residues" evidence="1">
    <location>
        <begin position="405"/>
        <end position="416"/>
    </location>
</feature>
<dbReference type="AlphaFoldDB" id="A0A9N8LHI4"/>
<sequence>MTSTASTSASAAEADPYATIRSSHSNRKAPSSRTPILPATSASPPSFSAPRTSTPNTSSSSCSPLIRPSSPTPSTFSASSSSHSSTTSSFKRRRTSVDSVTTDWTGSLPRTNFRAKTGSRLLRHGLHSNRDSLGSSTSAPPAEAEPDADADVDAEGEGDGLKGSAESTTSSTATTQSAQAAFEELFHATAFALERSNELLLSTLNSRSQLASLRAQQSAIEQNMNSRELELRRRLEANRDMAEWVRQSAEQLETLVRELDAERLRAAGGKPVLNSTAGAGGGGAGSAWGFARPAHWRVPSLGGLGSVFGAAGENEAAGSVPNSAAAAAAAATTSSLSSEANVGNTAEDGTLTIGKTAAKRLERVLIKHKRGQSSLSLASSMQGQQGHGRSASVASSRLETPIFLNGGGGGGNGAGVGDMKLSSPSHSPLAKMVDFQDEARDTGADNDKAAPPSKEDSELHAANTSSSVVSTLAPSSSSNIPATPKSTIVRSRSSKLIRPGKPGLGLRLGPSAPTTTTTPTAALSSPTVVVSRSAETSSSPEVGGVAARNSFASRRTESHTSLSSINEDEGNSLSTTGGRTGRLFSFGAGDGGGGAGPATSSAAPASPTVDRCVSPALSIQFTPGAAGGGGGGARRTPSQRGSISSLNSVNSVRSERYLNMKTSGGMSSPGFAKPRALVAVAGSSAPASRLEVPTTVLSGSAPFPGWSSGPADGLPDMTAAAGAGGMGSLMLMNAGGGGGGGASGTLSALLSRSPSRAASATSAQRSTAGSEMGEGEGEGEEDDSAQFSAYLRNSENKDSSTSSDQQQQQQQQQPKIPPASPLKVDARR</sequence>
<feature type="region of interest" description="Disordered" evidence="1">
    <location>
        <begin position="752"/>
        <end position="828"/>
    </location>
</feature>
<feature type="compositionally biased region" description="Acidic residues" evidence="1">
    <location>
        <begin position="773"/>
        <end position="784"/>
    </location>
</feature>
<feature type="compositionally biased region" description="Polar residues" evidence="1">
    <location>
        <begin position="372"/>
        <end position="384"/>
    </location>
</feature>
<feature type="compositionally biased region" description="Acidic residues" evidence="1">
    <location>
        <begin position="144"/>
        <end position="158"/>
    </location>
</feature>
<feature type="compositionally biased region" description="Low complexity" evidence="1">
    <location>
        <begin position="464"/>
        <end position="478"/>
    </location>
</feature>
<feature type="region of interest" description="Disordered" evidence="1">
    <location>
        <begin position="1"/>
        <end position="176"/>
    </location>
</feature>
<comment type="caution">
    <text evidence="2">The sequence shown here is derived from an EMBL/GenBank/DDBJ whole genome shotgun (WGS) entry which is preliminary data.</text>
</comment>
<evidence type="ECO:0000256" key="1">
    <source>
        <dbReference type="SAM" id="MobiDB-lite"/>
    </source>
</evidence>
<reference evidence="2 3" key="1">
    <citation type="submission" date="2020-10" db="EMBL/GenBank/DDBJ databases">
        <authorList>
            <person name="Sedaghatjoo S."/>
        </authorList>
    </citation>
    <scope>NUCLEOTIDE SEQUENCE [LARGE SCALE GENOMIC DNA]</scope>
    <source>
        <strain evidence="2 3">LLFL</strain>
    </source>
</reference>
<dbReference type="Proteomes" id="UP000836404">
    <property type="component" value="Unassembled WGS sequence"/>
</dbReference>
<feature type="compositionally biased region" description="Low complexity" evidence="1">
    <location>
        <begin position="1"/>
        <end position="12"/>
    </location>
</feature>
<feature type="non-terminal residue" evidence="2">
    <location>
        <position position="828"/>
    </location>
</feature>
<feature type="compositionally biased region" description="Polar residues" evidence="1">
    <location>
        <begin position="785"/>
        <end position="804"/>
    </location>
</feature>
<feature type="compositionally biased region" description="Low complexity" evidence="1">
    <location>
        <begin position="496"/>
        <end position="527"/>
    </location>
</feature>
<name>A0A9N8LHI4_9BASI</name>
<feature type="compositionally biased region" description="Low complexity" evidence="1">
    <location>
        <begin position="164"/>
        <end position="176"/>
    </location>
</feature>
<feature type="region of interest" description="Disordered" evidence="1">
    <location>
        <begin position="372"/>
        <end position="428"/>
    </location>
</feature>
<feature type="compositionally biased region" description="Low complexity" evidence="1">
    <location>
        <begin position="597"/>
        <end position="607"/>
    </location>
</feature>
<feature type="compositionally biased region" description="Low complexity" evidence="1">
    <location>
        <begin position="752"/>
        <end position="771"/>
    </location>
</feature>
<feature type="compositionally biased region" description="Polar residues" evidence="1">
    <location>
        <begin position="528"/>
        <end position="540"/>
    </location>
</feature>
<protein>
    <submittedName>
        <fullName evidence="2">Uncharacterized protein</fullName>
    </submittedName>
</protein>
<feature type="compositionally biased region" description="Polar residues" evidence="1">
    <location>
        <begin position="479"/>
        <end position="491"/>
    </location>
</feature>
<gene>
    <name evidence="2" type="ORF">JKILLFL_G7269</name>
</gene>
<accession>A0A9N8LHI4</accession>
<feature type="compositionally biased region" description="Polar residues" evidence="1">
    <location>
        <begin position="636"/>
        <end position="648"/>
    </location>
</feature>
<feature type="compositionally biased region" description="Basic and acidic residues" evidence="1">
    <location>
        <begin position="441"/>
        <end position="459"/>
    </location>
</feature>
<evidence type="ECO:0000313" key="2">
    <source>
        <dbReference type="EMBL" id="CAD6916869.1"/>
    </source>
</evidence>
<feature type="compositionally biased region" description="Polar residues" evidence="1">
    <location>
        <begin position="97"/>
        <end position="110"/>
    </location>
</feature>
<feature type="compositionally biased region" description="Polar residues" evidence="1">
    <location>
        <begin position="559"/>
        <end position="577"/>
    </location>
</feature>
<keyword evidence="3" id="KW-1185">Reference proteome</keyword>
<feature type="compositionally biased region" description="Low complexity" evidence="1">
    <location>
        <begin position="38"/>
        <end position="89"/>
    </location>
</feature>
<dbReference type="EMBL" id="CAJHJF010001464">
    <property type="protein sequence ID" value="CAD6916869.1"/>
    <property type="molecule type" value="Genomic_DNA"/>
</dbReference>
<feature type="region of interest" description="Disordered" evidence="1">
    <location>
        <begin position="620"/>
        <end position="648"/>
    </location>
</feature>